<keyword evidence="10" id="KW-0968">Cytoplasmic vesicle</keyword>
<dbReference type="GO" id="GO:0051645">
    <property type="term" value="P:Golgi localization"/>
    <property type="evidence" value="ECO:0007669"/>
    <property type="project" value="TreeGrafter"/>
</dbReference>
<feature type="domain" description="MHD" evidence="13">
    <location>
        <begin position="321"/>
        <end position="561"/>
    </location>
</feature>
<evidence type="ECO:0000256" key="5">
    <source>
        <dbReference type="ARBA" id="ARBA00022490"/>
    </source>
</evidence>
<feature type="compositionally biased region" description="Gly residues" evidence="12">
    <location>
        <begin position="191"/>
        <end position="225"/>
    </location>
</feature>
<dbReference type="InterPro" id="IPR028565">
    <property type="entry name" value="MHD"/>
</dbReference>
<evidence type="ECO:0000256" key="12">
    <source>
        <dbReference type="SAM" id="MobiDB-lite"/>
    </source>
</evidence>
<keyword evidence="15" id="KW-1185">Reference proteome</keyword>
<evidence type="ECO:0000256" key="8">
    <source>
        <dbReference type="ARBA" id="ARBA00023034"/>
    </source>
</evidence>
<evidence type="ECO:0000256" key="4">
    <source>
        <dbReference type="ARBA" id="ARBA00022448"/>
    </source>
</evidence>
<feature type="region of interest" description="Disordered" evidence="12">
    <location>
        <begin position="158"/>
        <end position="229"/>
    </location>
</feature>
<keyword evidence="9 11" id="KW-0472">Membrane</keyword>
<evidence type="ECO:0000256" key="2">
    <source>
        <dbReference type="ARBA" id="ARBA00010516"/>
    </source>
</evidence>
<keyword evidence="8 11" id="KW-0333">Golgi apparatus</keyword>
<dbReference type="PROSITE" id="PS51072">
    <property type="entry name" value="MHD"/>
    <property type="match status" value="1"/>
</dbReference>
<dbReference type="Pfam" id="PF00928">
    <property type="entry name" value="Adap_comp_sub"/>
    <property type="match status" value="1"/>
</dbReference>
<evidence type="ECO:0000256" key="1">
    <source>
        <dbReference type="ARBA" id="ARBA00004255"/>
    </source>
</evidence>
<dbReference type="GO" id="GO:0006890">
    <property type="term" value="P:retrograde vesicle-mediated transport, Golgi to endoplasmic reticulum"/>
    <property type="evidence" value="ECO:0007669"/>
    <property type="project" value="UniProtKB-UniRule"/>
</dbReference>
<organism evidence="14 15">
    <name type="scientific">Cafeteria roenbergensis</name>
    <name type="common">Marine flagellate</name>
    <dbReference type="NCBI Taxonomy" id="33653"/>
    <lineage>
        <taxon>Eukaryota</taxon>
        <taxon>Sar</taxon>
        <taxon>Stramenopiles</taxon>
        <taxon>Bigyra</taxon>
        <taxon>Opalozoa</taxon>
        <taxon>Bicosoecida</taxon>
        <taxon>Cafeteriaceae</taxon>
        <taxon>Cafeteria</taxon>
    </lineage>
</organism>
<proteinExistence type="inferred from homology"/>
<dbReference type="AlphaFoldDB" id="A0A5A8CUH4"/>
<comment type="caution">
    <text evidence="14">The sequence shown here is derived from an EMBL/GenBank/DDBJ whole genome shotgun (WGS) entry which is preliminary data.</text>
</comment>
<evidence type="ECO:0000256" key="7">
    <source>
        <dbReference type="ARBA" id="ARBA00022927"/>
    </source>
</evidence>
<keyword evidence="5 11" id="KW-0963">Cytoplasm</keyword>
<dbReference type="CDD" id="cd09254">
    <property type="entry name" value="AP_delta-COPI_MHD"/>
    <property type="match status" value="1"/>
</dbReference>
<gene>
    <name evidence="14" type="ORF">FNF29_01270</name>
</gene>
<comment type="subunit">
    <text evidence="3 11">Oligomeric complex that consists of at least the alpha, beta, beta', gamma, delta, epsilon and zeta subunits.</text>
</comment>
<dbReference type="InterPro" id="IPR011012">
    <property type="entry name" value="Longin-like_dom_sf"/>
</dbReference>
<accession>A0A5A8CUH4</accession>
<dbReference type="CDD" id="cd14830">
    <property type="entry name" value="Delta_COP_N"/>
    <property type="match status" value="1"/>
</dbReference>
<comment type="function">
    <text evidence="11">The coatomer is a cytosolic protein complex that binds to dilysine motifs and reversibly associates with Golgi non-clathrin-coated vesicles, which further mediate biosynthetic protein transport from the ER, via the Golgi up to the trans Golgi network.</text>
</comment>
<feature type="compositionally biased region" description="Basic and acidic residues" evidence="12">
    <location>
        <begin position="158"/>
        <end position="170"/>
    </location>
</feature>
<dbReference type="InterPro" id="IPR036168">
    <property type="entry name" value="AP2_Mu_C_sf"/>
</dbReference>
<comment type="similarity">
    <text evidence="2 11">Belongs to the adaptor complexes medium subunit family. Delta-COP subfamily.</text>
</comment>
<reference evidence="14 15" key="1">
    <citation type="submission" date="2019-07" db="EMBL/GenBank/DDBJ databases">
        <title>Genomes of Cafeteria roenbergensis.</title>
        <authorList>
            <person name="Fischer M.G."/>
            <person name="Hackl T."/>
            <person name="Roman M."/>
        </authorList>
    </citation>
    <scope>NUCLEOTIDE SEQUENCE [LARGE SCALE GENOMIC DNA]</scope>
    <source>
        <strain evidence="14 15">BVI</strain>
    </source>
</reference>
<dbReference type="InterPro" id="IPR027059">
    <property type="entry name" value="Coatomer_dsu"/>
</dbReference>
<keyword evidence="4 11" id="KW-0813">Transport</keyword>
<keyword evidence="6 11" id="KW-0931">ER-Golgi transport</keyword>
<dbReference type="GO" id="GO:0030126">
    <property type="term" value="C:COPI vesicle coat"/>
    <property type="evidence" value="ECO:0007669"/>
    <property type="project" value="UniProtKB-UniRule"/>
</dbReference>
<name>A0A5A8CUH4_CAFRO</name>
<dbReference type="GO" id="GO:0000139">
    <property type="term" value="C:Golgi membrane"/>
    <property type="evidence" value="ECO:0007669"/>
    <property type="project" value="UniProtKB-SubCell"/>
</dbReference>
<evidence type="ECO:0000256" key="3">
    <source>
        <dbReference type="ARBA" id="ARBA00011775"/>
    </source>
</evidence>
<sequence length="561" mass="57091">MVVLSAAVLGRHGKVLVARQFVDMPRSRIEGLLAAFPKLLSGQDKSRQHTFIETGSVRYVYFPIEGMHVVLITTKGSNIVEDLSTLQLASKCVPEFGMSMDGDVSEATVTDRAFEIICALDEAISAGGQAEQVTLEQIRTFMEMDSHEERLDKMIKKSRMEAAASERKSAESAIADSKRKGFGRSMPGVGSSMGGVGSGGVRMGGAGGGMGGSRSGVGSSSGSGSAGSSAAMAAGAAATARAAARDTAGAGTSRAGGLQLGKKRAGLSLGGKAAGADSALREMGIASTSPTTAGAAAEAGAPVSAEQAVSEAAARAAAAVASQVEARVTEVVSCAIFKDGGIRALEVKGDLVLKVNDEAARGAAVHCAPGSGAFIFQAHPSMDKGRWSAESVICPTKAFPLGGRGSKVLRWKATSEDPDMAPLLVSCWPDALGGGRWQVSVDFSLQDSAWPGISLTSVVISVPLPSGSAGTVIDHCDGSASAADNVLRWRVSTVDAANGSGSLQFTVTADSADSFFPVAVDFEAHGSLSGFAPQSAVDPASGAAFRFSCDSQVRAQGYVVE</sequence>
<dbReference type="PANTHER" id="PTHR10121">
    <property type="entry name" value="COATOMER SUBUNIT DELTA"/>
    <property type="match status" value="1"/>
</dbReference>
<dbReference type="PANTHER" id="PTHR10121:SF0">
    <property type="entry name" value="COATOMER SUBUNIT DELTA"/>
    <property type="match status" value="1"/>
</dbReference>
<evidence type="ECO:0000313" key="14">
    <source>
        <dbReference type="EMBL" id="KAA0155850.1"/>
    </source>
</evidence>
<evidence type="ECO:0000256" key="11">
    <source>
        <dbReference type="RuleBase" id="RU366052"/>
    </source>
</evidence>
<dbReference type="OMA" id="VQFRTHP"/>
<dbReference type="GO" id="GO:0015031">
    <property type="term" value="P:protein transport"/>
    <property type="evidence" value="ECO:0007669"/>
    <property type="project" value="UniProtKB-KW"/>
</dbReference>
<dbReference type="Gene3D" id="3.30.450.60">
    <property type="match status" value="1"/>
</dbReference>
<dbReference type="FunFam" id="3.30.450.60:FF:000003">
    <property type="entry name" value="Coatomer subunit delta"/>
    <property type="match status" value="1"/>
</dbReference>
<evidence type="ECO:0000256" key="10">
    <source>
        <dbReference type="ARBA" id="ARBA00023329"/>
    </source>
</evidence>
<dbReference type="SUPFAM" id="SSF49447">
    <property type="entry name" value="Second domain of Mu2 adaptin subunit (ap50) of ap2 adaptor"/>
    <property type="match status" value="1"/>
</dbReference>
<evidence type="ECO:0000256" key="6">
    <source>
        <dbReference type="ARBA" id="ARBA00022892"/>
    </source>
</evidence>
<dbReference type="SUPFAM" id="SSF64356">
    <property type="entry name" value="SNARE-like"/>
    <property type="match status" value="1"/>
</dbReference>
<dbReference type="Proteomes" id="UP000323011">
    <property type="component" value="Unassembled WGS sequence"/>
</dbReference>
<dbReference type="GO" id="GO:0006888">
    <property type="term" value="P:endoplasmic reticulum to Golgi vesicle-mediated transport"/>
    <property type="evidence" value="ECO:0007669"/>
    <property type="project" value="TreeGrafter"/>
</dbReference>
<keyword evidence="7 11" id="KW-0653">Protein transport</keyword>
<evidence type="ECO:0000259" key="13">
    <source>
        <dbReference type="PROSITE" id="PS51072"/>
    </source>
</evidence>
<evidence type="ECO:0000256" key="9">
    <source>
        <dbReference type="ARBA" id="ARBA00023136"/>
    </source>
</evidence>
<evidence type="ECO:0000313" key="15">
    <source>
        <dbReference type="Proteomes" id="UP000323011"/>
    </source>
</evidence>
<dbReference type="EMBL" id="VLTN01000005">
    <property type="protein sequence ID" value="KAA0155850.1"/>
    <property type="molecule type" value="Genomic_DNA"/>
</dbReference>
<comment type="subcellular location">
    <subcellularLocation>
        <location evidence="11">Cytoplasm</location>
    </subcellularLocation>
    <subcellularLocation>
        <location evidence="1 11">Golgi apparatus membrane</location>
        <topology evidence="1 11">Peripheral membrane protein</topology>
        <orientation evidence="1 11">Cytoplasmic side</orientation>
    </subcellularLocation>
    <subcellularLocation>
        <location evidence="11">Cytoplasmic vesicle</location>
        <location evidence="11">COPI-coated vesicle membrane</location>
        <topology evidence="11">Peripheral membrane protein</topology>
        <orientation evidence="11">Cytoplasmic side</orientation>
    </subcellularLocation>
</comment>
<protein>
    <recommendedName>
        <fullName evidence="11">Coatomer subunit delta</fullName>
    </recommendedName>
</protein>